<evidence type="ECO:0000256" key="8">
    <source>
        <dbReference type="ARBA" id="ARBA00022777"/>
    </source>
</evidence>
<dbReference type="GO" id="GO:0005737">
    <property type="term" value="C:cytoplasm"/>
    <property type="evidence" value="ECO:0007669"/>
    <property type="project" value="UniProtKB-SubCell"/>
</dbReference>
<dbReference type="NCBIfam" id="TIGR00824">
    <property type="entry name" value="EIIA-man"/>
    <property type="match status" value="1"/>
</dbReference>
<dbReference type="PATRIC" id="fig|1423776.4.peg.89"/>
<dbReference type="InterPro" id="IPR033887">
    <property type="entry name" value="PTS_IIA_man"/>
</dbReference>
<dbReference type="Proteomes" id="UP000051160">
    <property type="component" value="Unassembled WGS sequence"/>
</dbReference>
<keyword evidence="7" id="KW-0598">Phosphotransferase system</keyword>
<evidence type="ECO:0000256" key="1">
    <source>
        <dbReference type="ARBA" id="ARBA00004496"/>
    </source>
</evidence>
<keyword evidence="5" id="KW-0762">Sugar transport</keyword>
<evidence type="ECO:0000256" key="4">
    <source>
        <dbReference type="ARBA" id="ARBA00022553"/>
    </source>
</evidence>
<dbReference type="EMBL" id="AZEE01000001">
    <property type="protein sequence ID" value="KRK99966.1"/>
    <property type="molecule type" value="Genomic_DNA"/>
</dbReference>
<reference evidence="10 11" key="1">
    <citation type="journal article" date="2015" name="Genome Announc.">
        <title>Expanding the biotechnology potential of lactobacilli through comparative genomics of 213 strains and associated genera.</title>
        <authorList>
            <person name="Sun Z."/>
            <person name="Harris H.M."/>
            <person name="McCann A."/>
            <person name="Guo C."/>
            <person name="Argimon S."/>
            <person name="Zhang W."/>
            <person name="Yang X."/>
            <person name="Jeffery I.B."/>
            <person name="Cooney J.C."/>
            <person name="Kagawa T.F."/>
            <person name="Liu W."/>
            <person name="Song Y."/>
            <person name="Salvetti E."/>
            <person name="Wrobel A."/>
            <person name="Rasinkangas P."/>
            <person name="Parkhill J."/>
            <person name="Rea M.C."/>
            <person name="O'Sullivan O."/>
            <person name="Ritari J."/>
            <person name="Douillard F.P."/>
            <person name="Paul Ross R."/>
            <person name="Yang R."/>
            <person name="Briner A.E."/>
            <person name="Felis G.E."/>
            <person name="de Vos W.M."/>
            <person name="Barrangou R."/>
            <person name="Klaenhammer T.R."/>
            <person name="Caufield P.W."/>
            <person name="Cui Y."/>
            <person name="Zhang H."/>
            <person name="O'Toole P.W."/>
        </authorList>
    </citation>
    <scope>NUCLEOTIDE SEQUENCE [LARGE SCALE GENOMIC DNA]</scope>
    <source>
        <strain evidence="10 11">DSM 19909</strain>
    </source>
</reference>
<keyword evidence="8" id="KW-0418">Kinase</keyword>
<dbReference type="OrthoDB" id="9799827at2"/>
<keyword evidence="11" id="KW-1185">Reference proteome</keyword>
<dbReference type="GO" id="GO:0009401">
    <property type="term" value="P:phosphoenolpyruvate-dependent sugar phosphotransferase system"/>
    <property type="evidence" value="ECO:0007669"/>
    <property type="project" value="UniProtKB-KW"/>
</dbReference>
<gene>
    <name evidence="10" type="ORF">FD04_GL000090</name>
</gene>
<accession>A0A0R1LWG3</accession>
<comment type="caution">
    <text evidence="10">The sequence shown here is derived from an EMBL/GenBank/DDBJ whole genome shotgun (WGS) entry which is preliminary data.</text>
</comment>
<dbReference type="CDD" id="cd00006">
    <property type="entry name" value="PTS_IIA_man"/>
    <property type="match status" value="1"/>
</dbReference>
<sequence>MIAIIIASHGDFATGLLQSATMIFGKQTEIKTVTFQPNEGPDDLKTKYQLALDSFEPDAPVLFLVDLWGGSPFNVASQLAAPHLDRMAVLTGVNLPILIDAFTIRDQPLAKVVSHLETSGQRGIRHLELTSDDEEDDLL</sequence>
<comment type="subcellular location">
    <subcellularLocation>
        <location evidence="1">Cytoplasm</location>
    </subcellularLocation>
</comment>
<evidence type="ECO:0000256" key="6">
    <source>
        <dbReference type="ARBA" id="ARBA00022679"/>
    </source>
</evidence>
<dbReference type="SUPFAM" id="SSF53062">
    <property type="entry name" value="PTS system fructose IIA component-like"/>
    <property type="match status" value="1"/>
</dbReference>
<dbReference type="PANTHER" id="PTHR33799">
    <property type="entry name" value="PTS PERMEASE-RELATED-RELATED"/>
    <property type="match status" value="1"/>
</dbReference>
<dbReference type="Gene3D" id="3.40.50.510">
    <property type="entry name" value="Phosphotransferase system, mannose-type IIA component"/>
    <property type="match status" value="1"/>
</dbReference>
<dbReference type="InterPro" id="IPR004701">
    <property type="entry name" value="PTS_EIIA_man-typ"/>
</dbReference>
<evidence type="ECO:0000256" key="2">
    <source>
        <dbReference type="ARBA" id="ARBA00022448"/>
    </source>
</evidence>
<dbReference type="AlphaFoldDB" id="A0A0R1LWG3"/>
<dbReference type="GO" id="GO:0016301">
    <property type="term" value="F:kinase activity"/>
    <property type="evidence" value="ECO:0007669"/>
    <property type="project" value="UniProtKB-KW"/>
</dbReference>
<dbReference type="GO" id="GO:0016773">
    <property type="term" value="F:phosphotransferase activity, alcohol group as acceptor"/>
    <property type="evidence" value="ECO:0007669"/>
    <property type="project" value="InterPro"/>
</dbReference>
<protein>
    <submittedName>
        <fullName evidence="10">Mannose PTS, EIIA</fullName>
    </submittedName>
</protein>
<dbReference type="InterPro" id="IPR013789">
    <property type="entry name" value="PTS_EIIA_man"/>
</dbReference>
<name>A0A0R1LWG3_9LACO</name>
<keyword evidence="2" id="KW-0813">Transport</keyword>
<dbReference type="InterPro" id="IPR036662">
    <property type="entry name" value="PTS_EIIA_man-typ_sf"/>
</dbReference>
<keyword evidence="6" id="KW-0808">Transferase</keyword>
<dbReference type="PROSITE" id="PS51096">
    <property type="entry name" value="PTS_EIIA_TYPE_4"/>
    <property type="match status" value="1"/>
</dbReference>
<dbReference type="GO" id="GO:0016020">
    <property type="term" value="C:membrane"/>
    <property type="evidence" value="ECO:0007669"/>
    <property type="project" value="InterPro"/>
</dbReference>
<dbReference type="Pfam" id="PF03610">
    <property type="entry name" value="EIIA-man"/>
    <property type="match status" value="1"/>
</dbReference>
<proteinExistence type="predicted"/>
<evidence type="ECO:0000313" key="10">
    <source>
        <dbReference type="EMBL" id="KRK99966.1"/>
    </source>
</evidence>
<evidence type="ECO:0000259" key="9">
    <source>
        <dbReference type="PROSITE" id="PS51096"/>
    </source>
</evidence>
<evidence type="ECO:0000256" key="7">
    <source>
        <dbReference type="ARBA" id="ARBA00022683"/>
    </source>
</evidence>
<keyword evidence="3" id="KW-0963">Cytoplasm</keyword>
<keyword evidence="4" id="KW-0597">Phosphoprotein</keyword>
<evidence type="ECO:0000313" key="11">
    <source>
        <dbReference type="Proteomes" id="UP000051160"/>
    </source>
</evidence>
<dbReference type="PANTHER" id="PTHR33799:SF1">
    <property type="entry name" value="PTS SYSTEM MANNOSE-SPECIFIC EIIAB COMPONENT-RELATED"/>
    <property type="match status" value="1"/>
</dbReference>
<evidence type="ECO:0000256" key="5">
    <source>
        <dbReference type="ARBA" id="ARBA00022597"/>
    </source>
</evidence>
<organism evidence="10 11">
    <name type="scientific">Secundilactobacillus odoratitofui DSM 19909 = JCM 15043</name>
    <dbReference type="NCBI Taxonomy" id="1423776"/>
    <lineage>
        <taxon>Bacteria</taxon>
        <taxon>Bacillati</taxon>
        <taxon>Bacillota</taxon>
        <taxon>Bacilli</taxon>
        <taxon>Lactobacillales</taxon>
        <taxon>Lactobacillaceae</taxon>
        <taxon>Secundilactobacillus</taxon>
    </lineage>
</organism>
<evidence type="ECO:0000256" key="3">
    <source>
        <dbReference type="ARBA" id="ARBA00022490"/>
    </source>
</evidence>
<dbReference type="InterPro" id="IPR051471">
    <property type="entry name" value="Bacterial_PTS_sugar_comp"/>
</dbReference>
<feature type="domain" description="PTS EIIA type-4" evidence="9">
    <location>
        <begin position="1"/>
        <end position="124"/>
    </location>
</feature>
<dbReference type="STRING" id="1423776.FD04_GL000090"/>
<dbReference type="RefSeq" id="WP_054701947.1">
    <property type="nucleotide sequence ID" value="NZ_AZEE01000001.1"/>
</dbReference>